<dbReference type="InterPro" id="IPR029063">
    <property type="entry name" value="SAM-dependent_MTases_sf"/>
</dbReference>
<evidence type="ECO:0000256" key="2">
    <source>
        <dbReference type="ARBA" id="ARBA00022679"/>
    </source>
</evidence>
<dbReference type="Pfam" id="PF10672">
    <property type="entry name" value="Methyltrans_SAM"/>
    <property type="match status" value="1"/>
</dbReference>
<evidence type="ECO:0000259" key="5">
    <source>
        <dbReference type="Pfam" id="PF17785"/>
    </source>
</evidence>
<dbReference type="InterPro" id="IPR019614">
    <property type="entry name" value="SAM-dep_methyl-trfase"/>
</dbReference>
<dbReference type="InterPro" id="IPR015947">
    <property type="entry name" value="PUA-like_sf"/>
</dbReference>
<dbReference type="SUPFAM" id="SSF53335">
    <property type="entry name" value="S-adenosyl-L-methionine-dependent methyltransferases"/>
    <property type="match status" value="1"/>
</dbReference>
<dbReference type="InterPro" id="IPR036974">
    <property type="entry name" value="PUA_sf"/>
</dbReference>
<dbReference type="Pfam" id="PF17785">
    <property type="entry name" value="PUA_3"/>
    <property type="match status" value="1"/>
</dbReference>
<keyword evidence="1 6" id="KW-0489">Methyltransferase</keyword>
<reference evidence="6 7" key="1">
    <citation type="submission" date="2017-07" db="EMBL/GenBank/DDBJ databases">
        <title>Isolation and whole genome analysis of endospore-forming bacteria from heroin.</title>
        <authorList>
            <person name="Kalinowski J."/>
            <person name="Ahrens B."/>
            <person name="Al-Dilaimi A."/>
            <person name="Winkler A."/>
            <person name="Wibberg D."/>
            <person name="Schleenbecker U."/>
            <person name="Ruckert C."/>
            <person name="Wolfel R."/>
            <person name="Grass G."/>
        </authorList>
    </citation>
    <scope>NUCLEOTIDE SEQUENCE [LARGE SCALE GENOMIC DNA]</scope>
    <source>
        <strain evidence="6 7">7539</strain>
    </source>
</reference>
<dbReference type="RefSeq" id="WP_095326583.1">
    <property type="nucleotide sequence ID" value="NZ_CP155470.1"/>
</dbReference>
<dbReference type="CDD" id="cd11572">
    <property type="entry name" value="RlmI_M_like"/>
    <property type="match status" value="1"/>
</dbReference>
<keyword evidence="2 6" id="KW-0808">Transferase</keyword>
<evidence type="ECO:0000256" key="1">
    <source>
        <dbReference type="ARBA" id="ARBA00022603"/>
    </source>
</evidence>
<dbReference type="AlphaFoldDB" id="A0A268NZB7"/>
<organism evidence="6 7">
    <name type="scientific">Shouchella clausii</name>
    <name type="common">Alkalihalobacillus clausii</name>
    <dbReference type="NCBI Taxonomy" id="79880"/>
    <lineage>
        <taxon>Bacteria</taxon>
        <taxon>Bacillati</taxon>
        <taxon>Bacillota</taxon>
        <taxon>Bacilli</taxon>
        <taxon>Bacillales</taxon>
        <taxon>Bacillaceae</taxon>
        <taxon>Shouchella</taxon>
    </lineage>
</organism>
<dbReference type="Gene3D" id="2.30.130.10">
    <property type="entry name" value="PUA domain"/>
    <property type="match status" value="1"/>
</dbReference>
<dbReference type="Gene3D" id="3.40.50.150">
    <property type="entry name" value="Vaccinia Virus protein VP39"/>
    <property type="match status" value="1"/>
</dbReference>
<comment type="caution">
    <text evidence="6">The sequence shown here is derived from an EMBL/GenBank/DDBJ whole genome shotgun (WGS) entry which is preliminary data.</text>
</comment>
<evidence type="ECO:0000256" key="3">
    <source>
        <dbReference type="ARBA" id="ARBA00022691"/>
    </source>
</evidence>
<dbReference type="GO" id="GO:0032259">
    <property type="term" value="P:methylation"/>
    <property type="evidence" value="ECO:0007669"/>
    <property type="project" value="UniProtKB-KW"/>
</dbReference>
<protein>
    <submittedName>
        <fullName evidence="6">RlmI/RlmK family 23S rRNA methyltransferase</fullName>
    </submittedName>
</protein>
<evidence type="ECO:0000313" key="7">
    <source>
        <dbReference type="Proteomes" id="UP000216207"/>
    </source>
</evidence>
<accession>A0A268NZB7</accession>
<evidence type="ECO:0000259" key="4">
    <source>
        <dbReference type="Pfam" id="PF10672"/>
    </source>
</evidence>
<feature type="domain" description="RlmI-like PUA" evidence="5">
    <location>
        <begin position="8"/>
        <end position="69"/>
    </location>
</feature>
<evidence type="ECO:0000313" key="6">
    <source>
        <dbReference type="EMBL" id="PAE88788.1"/>
    </source>
</evidence>
<dbReference type="InterPro" id="IPR041532">
    <property type="entry name" value="RlmI-like_PUA"/>
</dbReference>
<dbReference type="PANTHER" id="PTHR43042">
    <property type="entry name" value="SAM-DEPENDENT METHYLTRANSFERASE"/>
    <property type="match status" value="1"/>
</dbReference>
<proteinExistence type="predicted"/>
<feature type="domain" description="S-adenosylmethionine-dependent methyltransferase" evidence="4">
    <location>
        <begin position="116"/>
        <end position="347"/>
    </location>
</feature>
<dbReference type="PANTHER" id="PTHR43042:SF3">
    <property type="entry name" value="RIBOSOMAL RNA LARGE SUBUNIT METHYLTRANSFERASE YWBD-RELATED"/>
    <property type="match status" value="1"/>
</dbReference>
<name>A0A268NZB7_SHOCL</name>
<dbReference type="Proteomes" id="UP000216207">
    <property type="component" value="Unassembled WGS sequence"/>
</dbReference>
<gene>
    <name evidence="6" type="ORF">CHH72_10450</name>
</gene>
<dbReference type="EMBL" id="NPCC01000012">
    <property type="protein sequence ID" value="PAE88788.1"/>
    <property type="molecule type" value="Genomic_DNA"/>
</dbReference>
<dbReference type="GO" id="GO:0008168">
    <property type="term" value="F:methyltransferase activity"/>
    <property type="evidence" value="ECO:0007669"/>
    <property type="project" value="UniProtKB-KW"/>
</dbReference>
<dbReference type="GO" id="GO:0003723">
    <property type="term" value="F:RNA binding"/>
    <property type="evidence" value="ECO:0007669"/>
    <property type="project" value="InterPro"/>
</dbReference>
<dbReference type="SUPFAM" id="SSF88697">
    <property type="entry name" value="PUA domain-like"/>
    <property type="match status" value="1"/>
</dbReference>
<keyword evidence="3" id="KW-0949">S-adenosyl-L-methionine</keyword>
<dbReference type="Gene3D" id="3.30.750.80">
    <property type="entry name" value="RNA methyltransferase domain (HRMD) like"/>
    <property type="match status" value="1"/>
</dbReference>
<sequence>MKAYEQTVTVSDKVAVRLKKGHPLFHKDDFYLPADVREGTILRVTDSGGRFLARGYYGKQNVGQGWVLSTNKDESIDARFFKGKIETALNKRAGLFVNEETTAFRVLNGEGDGVGGLTIDYYEGFFLVTWYSKGMYSFRSQVLEALTACTAYKGIYEKKRFASEGQYVEDDDFVCGERGQFPLLVKENGMYFAVYLNDGPMTGIFLDQRHVRKQIRDQYAPGARMLNLFSYTGAFSVAAALGGAANTTSVDLANRSRSKTEEQFLINGIAVEDQHIVVMDAFRYLSYAEKNRLEFDLVVLDPPSFARSKKRTFSAAKDYTLLLEKALSVTAPNGIIVASTNAANVERRRFKQFVDQACTAKNCSYELLEEHRLPEDFATSPAYPQGQYLKVLIIRITGKE</sequence>
<dbReference type="CDD" id="cd02440">
    <property type="entry name" value="AdoMet_MTases"/>
    <property type="match status" value="1"/>
</dbReference>